<evidence type="ECO:0000256" key="10">
    <source>
        <dbReference type="ARBA" id="ARBA00029409"/>
    </source>
</evidence>
<dbReference type="CDD" id="cd00483">
    <property type="entry name" value="HPPK"/>
    <property type="match status" value="1"/>
</dbReference>
<dbReference type="EMBL" id="VKAD01000001">
    <property type="protein sequence ID" value="TXR54219.1"/>
    <property type="molecule type" value="Genomic_DNA"/>
</dbReference>
<reference evidence="14 15" key="1">
    <citation type="submission" date="2019-07" db="EMBL/GenBank/DDBJ databases">
        <title>Reinekea sp. strain SSH23 genome sequencing and assembly.</title>
        <authorList>
            <person name="Kim I."/>
        </authorList>
    </citation>
    <scope>NUCLEOTIDE SEQUENCE [LARGE SCALE GENOMIC DNA]</scope>
    <source>
        <strain evidence="14 15">SSH23</strain>
    </source>
</reference>
<evidence type="ECO:0000256" key="4">
    <source>
        <dbReference type="ARBA" id="ARBA00016218"/>
    </source>
</evidence>
<dbReference type="InterPro" id="IPR035907">
    <property type="entry name" value="Hppk_sf"/>
</dbReference>
<keyword evidence="7 14" id="KW-0418">Kinase</keyword>
<dbReference type="PROSITE" id="PS00794">
    <property type="entry name" value="HPPK"/>
    <property type="match status" value="1"/>
</dbReference>
<dbReference type="GO" id="GO:0016301">
    <property type="term" value="F:kinase activity"/>
    <property type="evidence" value="ECO:0007669"/>
    <property type="project" value="UniProtKB-KW"/>
</dbReference>
<dbReference type="InterPro" id="IPR000550">
    <property type="entry name" value="Hppk"/>
</dbReference>
<dbReference type="GO" id="GO:0005524">
    <property type="term" value="F:ATP binding"/>
    <property type="evidence" value="ECO:0007669"/>
    <property type="project" value="UniProtKB-KW"/>
</dbReference>
<evidence type="ECO:0000256" key="2">
    <source>
        <dbReference type="ARBA" id="ARBA00005810"/>
    </source>
</evidence>
<dbReference type="UniPathway" id="UPA00077">
    <property type="reaction ID" value="UER00155"/>
</dbReference>
<keyword evidence="8" id="KW-0067">ATP-binding</keyword>
<comment type="function">
    <text evidence="10">Catalyzes the transfer of pyrophosphate from adenosine triphosphate (ATP) to 6-hydroxymethyl-7,8-dihydropterin, an enzymatic step in folate biosynthesis pathway.</text>
</comment>
<evidence type="ECO:0000259" key="13">
    <source>
        <dbReference type="PROSITE" id="PS00794"/>
    </source>
</evidence>
<protein>
    <recommendedName>
        <fullName evidence="4">2-amino-4-hydroxy-6-hydroxymethyldihydropteridine pyrophosphokinase</fullName>
        <ecNumber evidence="3">2.7.6.3</ecNumber>
    </recommendedName>
    <alternativeName>
        <fullName evidence="11">6-hydroxymethyl-7,8-dihydropterin pyrophosphokinase</fullName>
    </alternativeName>
    <alternativeName>
        <fullName evidence="12">7,8-dihydro-6-hydroxymethylpterin-pyrophosphokinase</fullName>
    </alternativeName>
</protein>
<evidence type="ECO:0000256" key="7">
    <source>
        <dbReference type="ARBA" id="ARBA00022777"/>
    </source>
</evidence>
<dbReference type="EC" id="2.7.6.3" evidence="3"/>
<keyword evidence="5 14" id="KW-0808">Transferase</keyword>
<evidence type="ECO:0000256" key="3">
    <source>
        <dbReference type="ARBA" id="ARBA00013253"/>
    </source>
</evidence>
<dbReference type="GO" id="GO:0046656">
    <property type="term" value="P:folic acid biosynthetic process"/>
    <property type="evidence" value="ECO:0007669"/>
    <property type="project" value="UniProtKB-KW"/>
</dbReference>
<keyword evidence="15" id="KW-1185">Reference proteome</keyword>
<keyword evidence="6" id="KW-0547">Nucleotide-binding</keyword>
<gene>
    <name evidence="14" type="primary">folK</name>
    <name evidence="14" type="ORF">FME95_06695</name>
</gene>
<organism evidence="14 15">
    <name type="scientific">Reinekea thalattae</name>
    <dbReference type="NCBI Taxonomy" id="2593301"/>
    <lineage>
        <taxon>Bacteria</taxon>
        <taxon>Pseudomonadati</taxon>
        <taxon>Pseudomonadota</taxon>
        <taxon>Gammaproteobacteria</taxon>
        <taxon>Oceanospirillales</taxon>
        <taxon>Saccharospirillaceae</taxon>
        <taxon>Reinekea</taxon>
    </lineage>
</organism>
<comment type="caution">
    <text evidence="14">The sequence shown here is derived from an EMBL/GenBank/DDBJ whole genome shotgun (WGS) entry which is preliminary data.</text>
</comment>
<name>A0A5C8ZAA1_9GAMM</name>
<dbReference type="PANTHER" id="PTHR43071:SF1">
    <property type="entry name" value="2-AMINO-4-HYDROXY-6-HYDROXYMETHYLDIHYDROPTERIDINE PYROPHOSPHOKINASE"/>
    <property type="match status" value="1"/>
</dbReference>
<dbReference type="GO" id="GO:0046654">
    <property type="term" value="P:tetrahydrofolate biosynthetic process"/>
    <property type="evidence" value="ECO:0007669"/>
    <property type="project" value="UniProtKB-UniPathway"/>
</dbReference>
<dbReference type="RefSeq" id="WP_147713617.1">
    <property type="nucleotide sequence ID" value="NZ_VKAD01000001.1"/>
</dbReference>
<evidence type="ECO:0000256" key="9">
    <source>
        <dbReference type="ARBA" id="ARBA00022909"/>
    </source>
</evidence>
<dbReference type="GO" id="GO:0003848">
    <property type="term" value="F:2-amino-4-hydroxy-6-hydroxymethyldihydropteridine diphosphokinase activity"/>
    <property type="evidence" value="ECO:0007669"/>
    <property type="project" value="UniProtKB-EC"/>
</dbReference>
<dbReference type="NCBIfam" id="TIGR01498">
    <property type="entry name" value="folK"/>
    <property type="match status" value="1"/>
</dbReference>
<dbReference type="Gene3D" id="3.30.70.560">
    <property type="entry name" value="7,8-Dihydro-6-hydroxymethylpterin-pyrophosphokinase HPPK"/>
    <property type="match status" value="1"/>
</dbReference>
<dbReference type="OrthoDB" id="9808041at2"/>
<sequence>MKTAYIALGSNLDVPAKHIEQALEDLAQLPESNLVACSNWYKTEAIGGPANQPDYINAACCLSTALDPGLLLQELQAIEQQHGRLRLEHWGPRTLDLDIIWYQDIACQDPLLTLPHPRAHQRAFVLQPLLDLNAEFPLQGHSLSHWRQQLHDQRIEQISLA</sequence>
<evidence type="ECO:0000256" key="1">
    <source>
        <dbReference type="ARBA" id="ARBA00005051"/>
    </source>
</evidence>
<evidence type="ECO:0000313" key="15">
    <source>
        <dbReference type="Proteomes" id="UP000321764"/>
    </source>
</evidence>
<keyword evidence="9" id="KW-0289">Folate biosynthesis</keyword>
<evidence type="ECO:0000256" key="11">
    <source>
        <dbReference type="ARBA" id="ARBA00029766"/>
    </source>
</evidence>
<evidence type="ECO:0000256" key="5">
    <source>
        <dbReference type="ARBA" id="ARBA00022679"/>
    </source>
</evidence>
<accession>A0A5C8ZAA1</accession>
<evidence type="ECO:0000256" key="8">
    <source>
        <dbReference type="ARBA" id="ARBA00022840"/>
    </source>
</evidence>
<dbReference type="Proteomes" id="UP000321764">
    <property type="component" value="Unassembled WGS sequence"/>
</dbReference>
<feature type="domain" description="7,8-dihydro-6-hydroxymethylpterin-pyrophosphokinase" evidence="13">
    <location>
        <begin position="89"/>
        <end position="100"/>
    </location>
</feature>
<dbReference type="AlphaFoldDB" id="A0A5C8ZAA1"/>
<evidence type="ECO:0000313" key="14">
    <source>
        <dbReference type="EMBL" id="TXR54219.1"/>
    </source>
</evidence>
<proteinExistence type="inferred from homology"/>
<comment type="similarity">
    <text evidence="2">Belongs to the HPPK family.</text>
</comment>
<dbReference type="PANTHER" id="PTHR43071">
    <property type="entry name" value="2-AMINO-4-HYDROXY-6-HYDROXYMETHYLDIHYDROPTERIDINE PYROPHOSPHOKINASE"/>
    <property type="match status" value="1"/>
</dbReference>
<comment type="pathway">
    <text evidence="1">Cofactor biosynthesis; tetrahydrofolate biosynthesis; 2-amino-4-hydroxy-6-hydroxymethyl-7,8-dihydropteridine diphosphate from 7,8-dihydroneopterin triphosphate: step 4/4.</text>
</comment>
<dbReference type="SUPFAM" id="SSF55083">
    <property type="entry name" value="6-hydroxymethyl-7,8-dihydropterin pyrophosphokinase, HPPK"/>
    <property type="match status" value="1"/>
</dbReference>
<evidence type="ECO:0000256" key="6">
    <source>
        <dbReference type="ARBA" id="ARBA00022741"/>
    </source>
</evidence>
<evidence type="ECO:0000256" key="12">
    <source>
        <dbReference type="ARBA" id="ARBA00033413"/>
    </source>
</evidence>
<dbReference type="Pfam" id="PF01288">
    <property type="entry name" value="HPPK"/>
    <property type="match status" value="1"/>
</dbReference>